<proteinExistence type="inferred from homology"/>
<dbReference type="Gene3D" id="3.40.50.720">
    <property type="entry name" value="NAD(P)-binding Rossmann-like Domain"/>
    <property type="match status" value="1"/>
</dbReference>
<evidence type="ECO:0000256" key="1">
    <source>
        <dbReference type="ARBA" id="ARBA00006484"/>
    </source>
</evidence>
<dbReference type="Pfam" id="PF13561">
    <property type="entry name" value="adh_short_C2"/>
    <property type="match status" value="1"/>
</dbReference>
<name>B1T0Q0_9BURK</name>
<dbReference type="SUPFAM" id="SSF51735">
    <property type="entry name" value="NAD(P)-binding Rossmann-fold domains"/>
    <property type="match status" value="1"/>
</dbReference>
<dbReference type="InterPro" id="IPR002347">
    <property type="entry name" value="SDR_fam"/>
</dbReference>
<dbReference type="PRINTS" id="PR00081">
    <property type="entry name" value="GDHRDH"/>
</dbReference>
<dbReference type="InterPro" id="IPR036291">
    <property type="entry name" value="NAD(P)-bd_dom_sf"/>
</dbReference>
<dbReference type="GO" id="GO:0016491">
    <property type="term" value="F:oxidoreductase activity"/>
    <property type="evidence" value="ECO:0007669"/>
    <property type="project" value="UniProtKB-KW"/>
</dbReference>
<keyword evidence="2" id="KW-0560">Oxidoreductase</keyword>
<sequence length="156" mass="16824">MGTVQSRMPPHYPRQLRRLSGRSRLLNQIGSIDADRMPFAGGAVYAMSKLTRKGLVQGTVRDLGPKGITVNNAQPGPVNPDMNPEDAEAAAALHAMMAVPRNVHPDEVASMVAYLVDPEASFVTGASLNVDGGFAARARMIDGRRRARQPHRAYGH</sequence>
<comment type="similarity">
    <text evidence="1">Belongs to the short-chain dehydrogenases/reductases (SDR) family.</text>
</comment>
<dbReference type="PATRIC" id="fig|396597.7.peg.6980"/>
<dbReference type="EMBL" id="ABLK01000027">
    <property type="protein sequence ID" value="EDT42875.1"/>
    <property type="molecule type" value="Genomic_DNA"/>
</dbReference>
<reference evidence="3 4" key="1">
    <citation type="submission" date="2008-03" db="EMBL/GenBank/DDBJ databases">
        <title>Sequencing of the draft genome and assembly of Burkholderia ambifaria MEX-5.</title>
        <authorList>
            <consortium name="US DOE Joint Genome Institute (JGI-PGF)"/>
            <person name="Copeland A."/>
            <person name="Lucas S."/>
            <person name="Lapidus A."/>
            <person name="Glavina del Rio T."/>
            <person name="Dalin E."/>
            <person name="Tice H."/>
            <person name="Bruce D."/>
            <person name="Goodwin L."/>
            <person name="Pitluck S."/>
            <person name="Larimer F."/>
            <person name="Land M.L."/>
            <person name="Hauser L."/>
            <person name="Tiedje J."/>
            <person name="Richardson P."/>
        </authorList>
    </citation>
    <scope>NUCLEOTIDE SEQUENCE [LARGE SCALE GENOMIC DNA]</scope>
    <source>
        <strain evidence="3 4">MEX-5</strain>
    </source>
</reference>
<dbReference type="Proteomes" id="UP000004814">
    <property type="component" value="Unassembled WGS sequence"/>
</dbReference>
<dbReference type="AlphaFoldDB" id="B1T0Q0"/>
<comment type="caution">
    <text evidence="3">The sequence shown here is derived from an EMBL/GenBank/DDBJ whole genome shotgun (WGS) entry which is preliminary data.</text>
</comment>
<evidence type="ECO:0000313" key="4">
    <source>
        <dbReference type="Proteomes" id="UP000004814"/>
    </source>
</evidence>
<accession>B1T0Q0</accession>
<organism evidence="3 4">
    <name type="scientific">Burkholderia ambifaria MEX-5</name>
    <dbReference type="NCBI Taxonomy" id="396597"/>
    <lineage>
        <taxon>Bacteria</taxon>
        <taxon>Pseudomonadati</taxon>
        <taxon>Pseudomonadota</taxon>
        <taxon>Betaproteobacteria</taxon>
        <taxon>Burkholderiales</taxon>
        <taxon>Burkholderiaceae</taxon>
        <taxon>Burkholderia</taxon>
        <taxon>Burkholderia cepacia complex</taxon>
    </lineage>
</organism>
<evidence type="ECO:0000256" key="2">
    <source>
        <dbReference type="ARBA" id="ARBA00023002"/>
    </source>
</evidence>
<dbReference type="PANTHER" id="PTHR43639:SF1">
    <property type="entry name" value="SHORT-CHAIN DEHYDROGENASE_REDUCTASE FAMILY PROTEIN"/>
    <property type="match status" value="1"/>
</dbReference>
<dbReference type="PANTHER" id="PTHR43639">
    <property type="entry name" value="OXIDOREDUCTASE, SHORT-CHAIN DEHYDROGENASE/REDUCTASE FAMILY (AFU_ORTHOLOGUE AFUA_5G02870)"/>
    <property type="match status" value="1"/>
</dbReference>
<gene>
    <name evidence="3" type="ORF">BamMEX5DRAFT_1366</name>
</gene>
<evidence type="ECO:0000313" key="3">
    <source>
        <dbReference type="EMBL" id="EDT42875.1"/>
    </source>
</evidence>
<dbReference type="CDD" id="cd05233">
    <property type="entry name" value="SDR_c"/>
    <property type="match status" value="1"/>
</dbReference>
<protein>
    <submittedName>
        <fullName evidence="3">Dehydrogenase</fullName>
    </submittedName>
</protein>